<dbReference type="RefSeq" id="WP_071071142.1">
    <property type="nucleotide sequence ID" value="NZ_CP017755.1"/>
</dbReference>
<dbReference type="Gene3D" id="3.40.190.150">
    <property type="entry name" value="Bordetella uptake gene, domain 1"/>
    <property type="match status" value="1"/>
</dbReference>
<evidence type="ECO:0000313" key="4">
    <source>
        <dbReference type="Proteomes" id="UP000177515"/>
    </source>
</evidence>
<evidence type="ECO:0000256" key="1">
    <source>
        <dbReference type="ARBA" id="ARBA00006987"/>
    </source>
</evidence>
<dbReference type="InterPro" id="IPR005064">
    <property type="entry name" value="BUG"/>
</dbReference>
<accession>A0ABN4TMG2</accession>
<evidence type="ECO:0000256" key="2">
    <source>
        <dbReference type="SAM" id="SignalP"/>
    </source>
</evidence>
<dbReference type="Gene3D" id="3.40.190.10">
    <property type="entry name" value="Periplasmic binding protein-like II"/>
    <property type="match status" value="1"/>
</dbReference>
<dbReference type="PIRSF" id="PIRSF017082">
    <property type="entry name" value="YflP"/>
    <property type="match status" value="1"/>
</dbReference>
<comment type="similarity">
    <text evidence="1">Belongs to the UPF0065 (bug) family.</text>
</comment>
<proteinExistence type="inferred from homology"/>
<sequence length="342" mass="35480">MQSLPSHAGRAQRASARLGAVAAGAAFAVLAAIAGTAQAQAYPAKPITWIVPFAAGGPTDALARSIAERVAREVGQSIVIDNSPGAGGTVGAAKAARAPADGYTQLVGHMGYMGAAPALYKKLPYDPVKDFAAVFRFPDTPMVLMVRKDHPAKDVRALVDYGRAHPGKLFLSNAGMGSTSHLVAAMFASAAGMKVALVPYKGAGPALIDVIGAQVDGMFDQTNTALPQIAESKVRALAVTSAVRVPQLKDVPTLAETVLPGFEAGTWYGLYAPRGTPPAALERLQQAYLKVMADKAFSARLSAQAIQLLPPEQYTGSALARHTEAEVARWKTVAAKAGISLD</sequence>
<evidence type="ECO:0000313" key="3">
    <source>
        <dbReference type="EMBL" id="AOZ08518.1"/>
    </source>
</evidence>
<dbReference type="InterPro" id="IPR042100">
    <property type="entry name" value="Bug_dom1"/>
</dbReference>
<feature type="signal peptide" evidence="2">
    <location>
        <begin position="1"/>
        <end position="39"/>
    </location>
</feature>
<gene>
    <name evidence="3" type="ORF">BKK80_21445</name>
</gene>
<protein>
    <submittedName>
        <fullName evidence="3">3-carboxy-cis,cis-muconate cycloisomerase</fullName>
    </submittedName>
</protein>
<dbReference type="EMBL" id="CP017755">
    <property type="protein sequence ID" value="AOZ08518.1"/>
    <property type="molecule type" value="Genomic_DNA"/>
</dbReference>
<keyword evidence="4" id="KW-1185">Reference proteome</keyword>
<reference evidence="3 4" key="1">
    <citation type="submission" date="2016-10" db="EMBL/GenBank/DDBJ databases">
        <title>Complete genome sequences of three Cupriavidus strains isolated from various Malaysian environments.</title>
        <authorList>
            <person name="Abdullah A.A.-A."/>
            <person name="Shafie N.A.H."/>
            <person name="Lau N.S."/>
        </authorList>
    </citation>
    <scope>NUCLEOTIDE SEQUENCE [LARGE SCALE GENOMIC DNA]</scope>
    <source>
        <strain evidence="3 4">USMAA1020</strain>
    </source>
</reference>
<feature type="chain" id="PRO_5045985450" evidence="2">
    <location>
        <begin position="40"/>
        <end position="342"/>
    </location>
</feature>
<dbReference type="PANTHER" id="PTHR42928:SF5">
    <property type="entry name" value="BLR1237 PROTEIN"/>
    <property type="match status" value="1"/>
</dbReference>
<dbReference type="Pfam" id="PF03401">
    <property type="entry name" value="TctC"/>
    <property type="match status" value="1"/>
</dbReference>
<organism evidence="3 4">
    <name type="scientific">Cupriavidus malaysiensis</name>
    <dbReference type="NCBI Taxonomy" id="367825"/>
    <lineage>
        <taxon>Bacteria</taxon>
        <taxon>Pseudomonadati</taxon>
        <taxon>Pseudomonadota</taxon>
        <taxon>Betaproteobacteria</taxon>
        <taxon>Burkholderiales</taxon>
        <taxon>Burkholderiaceae</taxon>
        <taxon>Cupriavidus</taxon>
    </lineage>
</organism>
<dbReference type="Proteomes" id="UP000177515">
    <property type="component" value="Chromosome 2"/>
</dbReference>
<name>A0ABN4TMG2_9BURK</name>
<dbReference type="PANTHER" id="PTHR42928">
    <property type="entry name" value="TRICARBOXYLATE-BINDING PROTEIN"/>
    <property type="match status" value="1"/>
</dbReference>
<dbReference type="SUPFAM" id="SSF53850">
    <property type="entry name" value="Periplasmic binding protein-like II"/>
    <property type="match status" value="1"/>
</dbReference>
<keyword evidence="2" id="KW-0732">Signal</keyword>